<evidence type="ECO:0000313" key="2">
    <source>
        <dbReference type="EMBL" id="KZT65097.1"/>
    </source>
</evidence>
<reference evidence="2 3" key="1">
    <citation type="journal article" date="2016" name="Mol. Biol. Evol.">
        <title>Comparative Genomics of Early-Diverging Mushroom-Forming Fungi Provides Insights into the Origins of Lignocellulose Decay Capabilities.</title>
        <authorList>
            <person name="Nagy L.G."/>
            <person name="Riley R."/>
            <person name="Tritt A."/>
            <person name="Adam C."/>
            <person name="Daum C."/>
            <person name="Floudas D."/>
            <person name="Sun H."/>
            <person name="Yadav J.S."/>
            <person name="Pangilinan J."/>
            <person name="Larsson K.H."/>
            <person name="Matsuura K."/>
            <person name="Barry K."/>
            <person name="Labutti K."/>
            <person name="Kuo R."/>
            <person name="Ohm R.A."/>
            <person name="Bhattacharya S.S."/>
            <person name="Shirouzu T."/>
            <person name="Yoshinaga Y."/>
            <person name="Martin F.M."/>
            <person name="Grigoriev I.V."/>
            <person name="Hibbett D.S."/>
        </authorList>
    </citation>
    <scope>NUCLEOTIDE SEQUENCE [LARGE SCALE GENOMIC DNA]</scope>
    <source>
        <strain evidence="2 3">L-15889</strain>
    </source>
</reference>
<dbReference type="Proteomes" id="UP000076727">
    <property type="component" value="Unassembled WGS sequence"/>
</dbReference>
<gene>
    <name evidence="2" type="ORF">DAEQUDRAFT_769139</name>
</gene>
<organism evidence="2 3">
    <name type="scientific">Daedalea quercina L-15889</name>
    <dbReference type="NCBI Taxonomy" id="1314783"/>
    <lineage>
        <taxon>Eukaryota</taxon>
        <taxon>Fungi</taxon>
        <taxon>Dikarya</taxon>
        <taxon>Basidiomycota</taxon>
        <taxon>Agaricomycotina</taxon>
        <taxon>Agaricomycetes</taxon>
        <taxon>Polyporales</taxon>
        <taxon>Fomitopsis</taxon>
    </lineage>
</organism>
<proteinExistence type="predicted"/>
<sequence length="120" mass="12897">MCLKHRSESSGPSSWTSNPDHAGQVSFVTLLEWKARQEELSNEDDLDDGRIFVNGSVLGSEEATPPQPQLIALLDLAVADVADQSQLQDAELKEALYRDRDLYLPPGNALALGGTPPPGG</sequence>
<accession>A0A165M0T2</accession>
<dbReference type="AlphaFoldDB" id="A0A165M0T2"/>
<protein>
    <submittedName>
        <fullName evidence="2">Uncharacterized protein</fullName>
    </submittedName>
</protein>
<dbReference type="EMBL" id="KV429112">
    <property type="protein sequence ID" value="KZT65097.1"/>
    <property type="molecule type" value="Genomic_DNA"/>
</dbReference>
<evidence type="ECO:0000256" key="1">
    <source>
        <dbReference type="SAM" id="MobiDB-lite"/>
    </source>
</evidence>
<name>A0A165M0T2_9APHY</name>
<feature type="region of interest" description="Disordered" evidence="1">
    <location>
        <begin position="1"/>
        <end position="21"/>
    </location>
</feature>
<keyword evidence="3" id="KW-1185">Reference proteome</keyword>
<feature type="compositionally biased region" description="Polar residues" evidence="1">
    <location>
        <begin position="9"/>
        <end position="19"/>
    </location>
</feature>
<evidence type="ECO:0000313" key="3">
    <source>
        <dbReference type="Proteomes" id="UP000076727"/>
    </source>
</evidence>